<dbReference type="Proteomes" id="UP001141806">
    <property type="component" value="Unassembled WGS sequence"/>
</dbReference>
<evidence type="ECO:0000313" key="3">
    <source>
        <dbReference type="Proteomes" id="UP001141806"/>
    </source>
</evidence>
<dbReference type="OrthoDB" id="774785at2759"/>
<evidence type="ECO:0000313" key="2">
    <source>
        <dbReference type="EMBL" id="KAJ4977561.1"/>
    </source>
</evidence>
<evidence type="ECO:0000256" key="1">
    <source>
        <dbReference type="SAM" id="MobiDB-lite"/>
    </source>
</evidence>
<dbReference type="PANTHER" id="PTHR31276">
    <property type="match status" value="1"/>
</dbReference>
<dbReference type="PROSITE" id="PS51257">
    <property type="entry name" value="PROKAR_LIPOPROTEIN"/>
    <property type="match status" value="1"/>
</dbReference>
<dbReference type="GO" id="GO:0010274">
    <property type="term" value="P:hydrotropism"/>
    <property type="evidence" value="ECO:0007669"/>
    <property type="project" value="InterPro"/>
</dbReference>
<keyword evidence="3" id="KW-1185">Reference proteome</keyword>
<name>A0A9Q0KVP1_9MAGN</name>
<gene>
    <name evidence="2" type="ORF">NE237_008341</name>
</gene>
<dbReference type="Pfam" id="PF04759">
    <property type="entry name" value="DUF617"/>
    <property type="match status" value="1"/>
</dbReference>
<dbReference type="AlphaFoldDB" id="A0A9Q0KVP1"/>
<dbReference type="EMBL" id="JAMYWD010000002">
    <property type="protein sequence ID" value="KAJ4977561.1"/>
    <property type="molecule type" value="Genomic_DNA"/>
</dbReference>
<proteinExistence type="predicted"/>
<dbReference type="InterPro" id="IPR006460">
    <property type="entry name" value="MIZ1-like_pln"/>
</dbReference>
<feature type="compositionally biased region" description="Acidic residues" evidence="1">
    <location>
        <begin position="83"/>
        <end position="95"/>
    </location>
</feature>
<feature type="compositionally biased region" description="Basic and acidic residues" evidence="1">
    <location>
        <begin position="71"/>
        <end position="82"/>
    </location>
</feature>
<accession>A0A9Q0KVP1</accession>
<dbReference type="PANTHER" id="PTHR31276:SF6">
    <property type="entry name" value="PROTEIN MIZU-KUSSEI 1"/>
    <property type="match status" value="1"/>
</dbReference>
<sequence length="277" mass="31115">MTKIDFLCRLIFPCCYSSSPTTSSATTSTTACSATTSTTACSATTSTTACSATTSTTATKKRISASLRDDIQEDQYKKREDSIIETDEDDEEEEEKSVNNDHHHHRHVPPRPSKSMVTGTIYGRRRGRVCFCIQNNPLSSKPSLLLELSIPTHLLVKEMQSGVLRIAFKCDQSADMINCPLYSIPMWTLFCNGRKVGFAVRKRTTDKDRRILKTMELVSFGAGVIPNDHPTDEKEDEEVMYMRASYERVVGSSDSESFYLLNPDEFSDQDLSIFLIR</sequence>
<evidence type="ECO:0008006" key="4">
    <source>
        <dbReference type="Google" id="ProtNLM"/>
    </source>
</evidence>
<protein>
    <recommendedName>
        <fullName evidence="4">Protein MIZU-KUSSEI 1-like</fullName>
    </recommendedName>
</protein>
<reference evidence="2" key="1">
    <citation type="journal article" date="2023" name="Plant J.">
        <title>The genome of the king protea, Protea cynaroides.</title>
        <authorList>
            <person name="Chang J."/>
            <person name="Duong T.A."/>
            <person name="Schoeman C."/>
            <person name="Ma X."/>
            <person name="Roodt D."/>
            <person name="Barker N."/>
            <person name="Li Z."/>
            <person name="Van de Peer Y."/>
            <person name="Mizrachi E."/>
        </authorList>
    </citation>
    <scope>NUCLEOTIDE SEQUENCE</scope>
    <source>
        <tissue evidence="2">Young leaves</tissue>
    </source>
</reference>
<organism evidence="2 3">
    <name type="scientific">Protea cynaroides</name>
    <dbReference type="NCBI Taxonomy" id="273540"/>
    <lineage>
        <taxon>Eukaryota</taxon>
        <taxon>Viridiplantae</taxon>
        <taxon>Streptophyta</taxon>
        <taxon>Embryophyta</taxon>
        <taxon>Tracheophyta</taxon>
        <taxon>Spermatophyta</taxon>
        <taxon>Magnoliopsida</taxon>
        <taxon>Proteales</taxon>
        <taxon>Proteaceae</taxon>
        <taxon>Protea</taxon>
    </lineage>
</organism>
<comment type="caution">
    <text evidence="2">The sequence shown here is derived from an EMBL/GenBank/DDBJ whole genome shotgun (WGS) entry which is preliminary data.</text>
</comment>
<feature type="region of interest" description="Disordered" evidence="1">
    <location>
        <begin position="71"/>
        <end position="118"/>
    </location>
</feature>
<dbReference type="NCBIfam" id="TIGR01570">
    <property type="entry name" value="A_thal_3588"/>
    <property type="match status" value="1"/>
</dbReference>